<accession>A0A832ZTL7</accession>
<evidence type="ECO:0000256" key="5">
    <source>
        <dbReference type="ARBA" id="ARBA00022989"/>
    </source>
</evidence>
<evidence type="ECO:0000256" key="6">
    <source>
        <dbReference type="ARBA" id="ARBA00023136"/>
    </source>
</evidence>
<dbReference type="EMBL" id="DQVR01000029">
    <property type="protein sequence ID" value="HIQ23636.1"/>
    <property type="molecule type" value="Genomic_DNA"/>
</dbReference>
<proteinExistence type="inferred from homology"/>
<dbReference type="PANTHER" id="PTHR34856">
    <property type="entry name" value="PROTEIN NRFD"/>
    <property type="match status" value="1"/>
</dbReference>
<dbReference type="Pfam" id="PF03916">
    <property type="entry name" value="NrfD"/>
    <property type="match status" value="1"/>
</dbReference>
<feature type="transmembrane region" description="Helical" evidence="7">
    <location>
        <begin position="126"/>
        <end position="146"/>
    </location>
</feature>
<dbReference type="Proteomes" id="UP000600071">
    <property type="component" value="Unassembled WGS sequence"/>
</dbReference>
<comment type="subcellular location">
    <subcellularLocation>
        <location evidence="1">Cell membrane</location>
        <topology evidence="1">Multi-pass membrane protein</topology>
    </subcellularLocation>
</comment>
<feature type="transmembrane region" description="Helical" evidence="7">
    <location>
        <begin position="12"/>
        <end position="33"/>
    </location>
</feature>
<dbReference type="GO" id="GO:0005886">
    <property type="term" value="C:plasma membrane"/>
    <property type="evidence" value="ECO:0007669"/>
    <property type="project" value="UniProtKB-SubCell"/>
</dbReference>
<evidence type="ECO:0000256" key="3">
    <source>
        <dbReference type="ARBA" id="ARBA00022475"/>
    </source>
</evidence>
<keyword evidence="3" id="KW-1003">Cell membrane</keyword>
<protein>
    <recommendedName>
        <fullName evidence="10">Polysulfide reductase NrfD</fullName>
    </recommendedName>
</protein>
<evidence type="ECO:0008006" key="10">
    <source>
        <dbReference type="Google" id="ProtNLM"/>
    </source>
</evidence>
<feature type="transmembrane region" description="Helical" evidence="7">
    <location>
        <begin position="192"/>
        <end position="214"/>
    </location>
</feature>
<dbReference type="InterPro" id="IPR052049">
    <property type="entry name" value="Electron_transfer_protein"/>
</dbReference>
<feature type="transmembrane region" description="Helical" evidence="7">
    <location>
        <begin position="53"/>
        <end position="75"/>
    </location>
</feature>
<feature type="transmembrane region" description="Helical" evidence="7">
    <location>
        <begin position="293"/>
        <end position="314"/>
    </location>
</feature>
<evidence type="ECO:0000256" key="7">
    <source>
        <dbReference type="SAM" id="Phobius"/>
    </source>
</evidence>
<dbReference type="PANTHER" id="PTHR34856:SF2">
    <property type="entry name" value="PROTEIN NRFD"/>
    <property type="match status" value="1"/>
</dbReference>
<evidence type="ECO:0000313" key="8">
    <source>
        <dbReference type="EMBL" id="HIQ23636.1"/>
    </source>
</evidence>
<reference evidence="8" key="1">
    <citation type="journal article" date="2020" name="ISME J.">
        <title>Gammaproteobacteria mediating utilization of methyl-, sulfur- and petroleum organic compounds in deep ocean hydrothermal plumes.</title>
        <authorList>
            <person name="Zhou Z."/>
            <person name="Liu Y."/>
            <person name="Pan J."/>
            <person name="Cron B.R."/>
            <person name="Toner B.M."/>
            <person name="Anantharaman K."/>
            <person name="Breier J.A."/>
            <person name="Dick G.J."/>
            <person name="Li M."/>
        </authorList>
    </citation>
    <scope>NUCLEOTIDE SEQUENCE</scope>
    <source>
        <strain evidence="8">SZUA-1523</strain>
    </source>
</reference>
<comment type="similarity">
    <text evidence="2">Belongs to the NrfD family.</text>
</comment>
<evidence type="ECO:0000256" key="2">
    <source>
        <dbReference type="ARBA" id="ARBA00008929"/>
    </source>
</evidence>
<keyword evidence="4 7" id="KW-0812">Transmembrane</keyword>
<evidence type="ECO:0000313" key="9">
    <source>
        <dbReference type="Proteomes" id="UP000600071"/>
    </source>
</evidence>
<gene>
    <name evidence="8" type="ORF">EYH50_01135</name>
</gene>
<sequence>MGYELPGTMSTKAGLAVAIATVAAGVLLLIPALGRYCASCVTERSVYPFTVMMTAYTTYAGLAAGLVLVASLGRLLGRLDDKWTSHILWASLGLLVAAWITVFLDLGRPDHAAWLLLNWQSSSRVAWMPVFYAVLVLPLLVILIGYVRGDNTRYPKALLVAAIAAAVLLEVNLGSVFGFAVGVPAWSGLYPAFSFLVAGVAGGAAAAALLAPLGAKLHGSSGKPPVRPLASLAAGAMVLYLIVECWRLLQADYYPGLRSFYEVVGAGIWLELGLMVATVALLLLAYAARSYRVLAVASVILLVSLVAAKHSFIIHGQEARLESQLVAPVNPYKVLYEGTAYHVSGADAAGVAAALLLGLGVFALGEVLLALEPGEKPARMFLFRSIGGKS</sequence>
<comment type="caution">
    <text evidence="8">The sequence shown here is derived from an EMBL/GenBank/DDBJ whole genome shotgun (WGS) entry which is preliminary data.</text>
</comment>
<feature type="transmembrane region" description="Helical" evidence="7">
    <location>
        <begin position="87"/>
        <end position="106"/>
    </location>
</feature>
<feature type="transmembrane region" description="Helical" evidence="7">
    <location>
        <begin position="158"/>
        <end position="186"/>
    </location>
</feature>
<keyword evidence="5 7" id="KW-1133">Transmembrane helix</keyword>
<evidence type="ECO:0000256" key="1">
    <source>
        <dbReference type="ARBA" id="ARBA00004651"/>
    </source>
</evidence>
<feature type="transmembrane region" description="Helical" evidence="7">
    <location>
        <begin position="226"/>
        <end position="243"/>
    </location>
</feature>
<keyword evidence="6 7" id="KW-0472">Membrane</keyword>
<dbReference type="InterPro" id="IPR005614">
    <property type="entry name" value="NrfD-like"/>
</dbReference>
<dbReference type="Gene3D" id="1.20.1630.10">
    <property type="entry name" value="Formate dehydrogenase/DMSO reductase domain"/>
    <property type="match status" value="1"/>
</dbReference>
<feature type="transmembrane region" description="Helical" evidence="7">
    <location>
        <begin position="348"/>
        <end position="371"/>
    </location>
</feature>
<dbReference type="AlphaFoldDB" id="A0A832ZTL7"/>
<evidence type="ECO:0000256" key="4">
    <source>
        <dbReference type="ARBA" id="ARBA00022692"/>
    </source>
</evidence>
<organism evidence="8 9">
    <name type="scientific">Pyrodictium delaneyi</name>
    <dbReference type="NCBI Taxonomy" id="1273541"/>
    <lineage>
        <taxon>Archaea</taxon>
        <taxon>Thermoproteota</taxon>
        <taxon>Thermoprotei</taxon>
        <taxon>Desulfurococcales</taxon>
        <taxon>Pyrodictiaceae</taxon>
        <taxon>Pyrodictium</taxon>
    </lineage>
</organism>
<feature type="transmembrane region" description="Helical" evidence="7">
    <location>
        <begin position="263"/>
        <end position="286"/>
    </location>
</feature>
<name>A0A832ZTL7_9CREN</name>